<evidence type="ECO:0000256" key="1">
    <source>
        <dbReference type="ARBA" id="ARBA00001966"/>
    </source>
</evidence>
<gene>
    <name evidence="8" type="ORF">SAMN02745702_00160</name>
</gene>
<keyword evidence="6" id="KW-0411">Iron-sulfur</keyword>
<dbReference type="OrthoDB" id="3320990at2"/>
<evidence type="ECO:0000256" key="2">
    <source>
        <dbReference type="ARBA" id="ARBA00022485"/>
    </source>
</evidence>
<dbReference type="PROSITE" id="PS51918">
    <property type="entry name" value="RADICAL_SAM"/>
    <property type="match status" value="1"/>
</dbReference>
<dbReference type="EMBL" id="FUYA01000001">
    <property type="protein sequence ID" value="SKA63538.1"/>
    <property type="molecule type" value="Genomic_DNA"/>
</dbReference>
<dbReference type="GO" id="GO:0009228">
    <property type="term" value="P:thiamine biosynthetic process"/>
    <property type="evidence" value="ECO:0007669"/>
    <property type="project" value="InterPro"/>
</dbReference>
<dbReference type="SMART" id="SM00876">
    <property type="entry name" value="BATS"/>
    <property type="match status" value="1"/>
</dbReference>
<dbReference type="InterPro" id="IPR034428">
    <property type="entry name" value="ThiH/NoCL/HydG-like"/>
</dbReference>
<evidence type="ECO:0000256" key="4">
    <source>
        <dbReference type="ARBA" id="ARBA00022723"/>
    </source>
</evidence>
<accession>A0A1T4VF80</accession>
<dbReference type="InterPro" id="IPR010722">
    <property type="entry name" value="BATS_dom"/>
</dbReference>
<evidence type="ECO:0000256" key="5">
    <source>
        <dbReference type="ARBA" id="ARBA00023004"/>
    </source>
</evidence>
<comment type="cofactor">
    <cofactor evidence="1">
        <name>[4Fe-4S] cluster</name>
        <dbReference type="ChEBI" id="CHEBI:49883"/>
    </cofactor>
</comment>
<dbReference type="GO" id="GO:0005506">
    <property type="term" value="F:iron ion binding"/>
    <property type="evidence" value="ECO:0007669"/>
    <property type="project" value="InterPro"/>
</dbReference>
<dbReference type="GO" id="GO:0051539">
    <property type="term" value="F:4 iron, 4 sulfur cluster binding"/>
    <property type="evidence" value="ECO:0007669"/>
    <property type="project" value="UniProtKB-KW"/>
</dbReference>
<protein>
    <submittedName>
        <fullName evidence="8">2-iminoacetate synthase</fullName>
    </submittedName>
</protein>
<dbReference type="NCBIfam" id="TIGR02351">
    <property type="entry name" value="thiH"/>
    <property type="match status" value="1"/>
</dbReference>
<dbReference type="STRING" id="1121442.SAMN02745702_00160"/>
<dbReference type="SFLD" id="SFLDG01081">
    <property type="entry name" value="cleavage_of_the_Ca-Cb_bond_in"/>
    <property type="match status" value="1"/>
</dbReference>
<dbReference type="Pfam" id="PF06968">
    <property type="entry name" value="BATS"/>
    <property type="match status" value="1"/>
</dbReference>
<dbReference type="PANTHER" id="PTHR43583:SF1">
    <property type="entry name" value="2-IMINOACETATE SYNTHASE"/>
    <property type="match status" value="1"/>
</dbReference>
<reference evidence="8 9" key="1">
    <citation type="submission" date="2017-02" db="EMBL/GenBank/DDBJ databases">
        <authorList>
            <person name="Peterson S.W."/>
        </authorList>
    </citation>
    <scope>NUCLEOTIDE SEQUENCE [LARGE SCALE GENOMIC DNA]</scope>
    <source>
        <strain evidence="8 9">DSM 18034</strain>
    </source>
</reference>
<dbReference type="SFLD" id="SFLDG01060">
    <property type="entry name" value="BATS_domain_containing"/>
    <property type="match status" value="1"/>
</dbReference>
<dbReference type="Proteomes" id="UP000189733">
    <property type="component" value="Unassembled WGS sequence"/>
</dbReference>
<organism evidence="8 9">
    <name type="scientific">Desulfobaculum bizertense DSM 18034</name>
    <dbReference type="NCBI Taxonomy" id="1121442"/>
    <lineage>
        <taxon>Bacteria</taxon>
        <taxon>Pseudomonadati</taxon>
        <taxon>Thermodesulfobacteriota</taxon>
        <taxon>Desulfovibrionia</taxon>
        <taxon>Desulfovibrionales</taxon>
        <taxon>Desulfovibrionaceae</taxon>
        <taxon>Desulfobaculum</taxon>
    </lineage>
</organism>
<dbReference type="CDD" id="cd01335">
    <property type="entry name" value="Radical_SAM"/>
    <property type="match status" value="1"/>
</dbReference>
<dbReference type="InterPro" id="IPR012726">
    <property type="entry name" value="ThiH"/>
</dbReference>
<evidence type="ECO:0000313" key="8">
    <source>
        <dbReference type="EMBL" id="SKA63538.1"/>
    </source>
</evidence>
<dbReference type="SUPFAM" id="SSF102114">
    <property type="entry name" value="Radical SAM enzymes"/>
    <property type="match status" value="1"/>
</dbReference>
<dbReference type="GO" id="GO:0003824">
    <property type="term" value="F:catalytic activity"/>
    <property type="evidence" value="ECO:0007669"/>
    <property type="project" value="InterPro"/>
</dbReference>
<dbReference type="RefSeq" id="WP_078683487.1">
    <property type="nucleotide sequence ID" value="NZ_FUYA01000001.1"/>
</dbReference>
<keyword evidence="5" id="KW-0408">Iron</keyword>
<dbReference type="PANTHER" id="PTHR43583">
    <property type="entry name" value="2-IMINOACETATE SYNTHASE"/>
    <property type="match status" value="1"/>
</dbReference>
<dbReference type="Pfam" id="PF04055">
    <property type="entry name" value="Radical_SAM"/>
    <property type="match status" value="1"/>
</dbReference>
<keyword evidence="9" id="KW-1185">Reference proteome</keyword>
<dbReference type="AlphaFoldDB" id="A0A1T4VF80"/>
<evidence type="ECO:0000259" key="7">
    <source>
        <dbReference type="PROSITE" id="PS51918"/>
    </source>
</evidence>
<feature type="domain" description="Radical SAM core" evidence="7">
    <location>
        <begin position="70"/>
        <end position="287"/>
    </location>
</feature>
<proteinExistence type="predicted"/>
<dbReference type="SFLD" id="SFLDS00029">
    <property type="entry name" value="Radical_SAM"/>
    <property type="match status" value="1"/>
</dbReference>
<keyword evidence="4" id="KW-0479">Metal-binding</keyword>
<dbReference type="SFLD" id="SFLDF00301">
    <property type="entry name" value="2-iminoacetate_synthase_(ThiH)"/>
    <property type="match status" value="1"/>
</dbReference>
<dbReference type="Gene3D" id="3.20.20.70">
    <property type="entry name" value="Aldolase class I"/>
    <property type="match status" value="1"/>
</dbReference>
<evidence type="ECO:0000313" key="9">
    <source>
        <dbReference type="Proteomes" id="UP000189733"/>
    </source>
</evidence>
<evidence type="ECO:0000256" key="3">
    <source>
        <dbReference type="ARBA" id="ARBA00022691"/>
    </source>
</evidence>
<dbReference type="InterPro" id="IPR007197">
    <property type="entry name" value="rSAM"/>
</dbReference>
<name>A0A1T4VF80_9BACT</name>
<sequence>MSFGEICQEAQKRQIKQELQSVTEDDVRRVLRKNRLNAEDFAILLAPAAENLLEEMAQKAHEISLRHFGRTMQMFTPLYLSNFCSNACRYCGFNCSTGIKRKKLTLEEVQAEGKSIAGQGFRQLLILTGEAPAIAGMDYLEDCIKVLRNDFPSVSLEVYALTEDEYRRLAQAGADGMTMYQETYDKDLYEYLHPSGPKADYAFRLDAPERACKAGMRVVNLGALLGLSEDWRKEAYCTALHLQYLHKRYPNTDLAVSPPRMRPHAGSFQPKSRVTDVHMVQMVTAMRIFMPFIGITLSSRESAEFRNNLIPLGITKMSSGSVTAVGGHAEKDTEDTGQFEISDPRSLPEFVSELTRQGYQPVYKDWEPLGAHHEALL</sequence>
<keyword evidence="2" id="KW-0004">4Fe-4S</keyword>
<dbReference type="InterPro" id="IPR013785">
    <property type="entry name" value="Aldolase_TIM"/>
</dbReference>
<dbReference type="InterPro" id="IPR058240">
    <property type="entry name" value="rSAM_sf"/>
</dbReference>
<evidence type="ECO:0000256" key="6">
    <source>
        <dbReference type="ARBA" id="ARBA00023014"/>
    </source>
</evidence>
<keyword evidence="3" id="KW-0949">S-adenosyl-L-methionine</keyword>